<keyword evidence="5 10" id="KW-0067">ATP-binding</keyword>
<dbReference type="Gene3D" id="1.10.240.10">
    <property type="entry name" value="Tyrosyl-Transfer RNA Synthetase"/>
    <property type="match status" value="1"/>
</dbReference>
<dbReference type="NCBIfam" id="TIGR00234">
    <property type="entry name" value="tyrS"/>
    <property type="match status" value="1"/>
</dbReference>
<evidence type="ECO:0000256" key="7">
    <source>
        <dbReference type="ARBA" id="ARBA00022917"/>
    </source>
</evidence>
<evidence type="ECO:0000256" key="2">
    <source>
        <dbReference type="ARBA" id="ARBA00022490"/>
    </source>
</evidence>
<organism evidence="13 14">
    <name type="scientific">Achromobacter insuavis AXX-A</name>
    <dbReference type="NCBI Taxonomy" id="1003200"/>
    <lineage>
        <taxon>Bacteria</taxon>
        <taxon>Pseudomonadati</taxon>
        <taxon>Pseudomonadota</taxon>
        <taxon>Betaproteobacteria</taxon>
        <taxon>Burkholderiales</taxon>
        <taxon>Alcaligenaceae</taxon>
        <taxon>Achromobacter</taxon>
    </lineage>
</organism>
<dbReference type="InterPro" id="IPR014729">
    <property type="entry name" value="Rossmann-like_a/b/a_fold"/>
</dbReference>
<comment type="subcellular location">
    <subcellularLocation>
        <location evidence="10">Cytoplasm</location>
    </subcellularLocation>
</comment>
<evidence type="ECO:0000256" key="10">
    <source>
        <dbReference type="HAMAP-Rule" id="MF_02007"/>
    </source>
</evidence>
<dbReference type="HAMAP" id="MF_02007">
    <property type="entry name" value="Tyr_tRNA_synth_type2"/>
    <property type="match status" value="1"/>
</dbReference>
<keyword evidence="6 11" id="KW-0694">RNA-binding</keyword>
<dbReference type="InterPro" id="IPR002305">
    <property type="entry name" value="aa-tRNA-synth_Ic"/>
</dbReference>
<evidence type="ECO:0000256" key="1">
    <source>
        <dbReference type="ARBA" id="ARBA00011738"/>
    </source>
</evidence>
<dbReference type="Pfam" id="PF00579">
    <property type="entry name" value="tRNA-synt_1b"/>
    <property type="match status" value="1"/>
</dbReference>
<keyword evidence="4 10" id="KW-0547">Nucleotide-binding</keyword>
<dbReference type="PROSITE" id="PS00178">
    <property type="entry name" value="AA_TRNA_LIGASE_I"/>
    <property type="match status" value="1"/>
</dbReference>
<dbReference type="PANTHER" id="PTHR11766">
    <property type="entry name" value="TYROSYL-TRNA SYNTHETASE"/>
    <property type="match status" value="1"/>
</dbReference>
<dbReference type="CDD" id="cd00805">
    <property type="entry name" value="TyrRS_core"/>
    <property type="match status" value="1"/>
</dbReference>
<dbReference type="GO" id="GO:0005524">
    <property type="term" value="F:ATP binding"/>
    <property type="evidence" value="ECO:0007669"/>
    <property type="project" value="UniProtKB-UniRule"/>
</dbReference>
<evidence type="ECO:0000256" key="9">
    <source>
        <dbReference type="ARBA" id="ARBA00048248"/>
    </source>
</evidence>
<dbReference type="RefSeq" id="WP_006392794.1">
    <property type="nucleotide sequence ID" value="NZ_GL982453.1"/>
</dbReference>
<dbReference type="EMBL" id="AFRQ01000052">
    <property type="protein sequence ID" value="EGP45836.1"/>
    <property type="molecule type" value="Genomic_DNA"/>
</dbReference>
<dbReference type="InterPro" id="IPR036986">
    <property type="entry name" value="S4_RNA-bd_sf"/>
</dbReference>
<dbReference type="GO" id="GO:0005829">
    <property type="term" value="C:cytosol"/>
    <property type="evidence" value="ECO:0007669"/>
    <property type="project" value="TreeGrafter"/>
</dbReference>
<comment type="caution">
    <text evidence="13">The sequence shown here is derived from an EMBL/GenBank/DDBJ whole genome shotgun (WGS) entry which is preliminary data.</text>
</comment>
<feature type="binding site" evidence="10">
    <location>
        <position position="241"/>
    </location>
    <ligand>
        <name>ATP</name>
        <dbReference type="ChEBI" id="CHEBI:30616"/>
    </ligand>
</feature>
<comment type="function">
    <text evidence="10">Catalyzes the attachment of tyrosine to tRNA(Tyr) in a two-step reaction: tyrosine is first activated by ATP to form Tyr-AMP and then transferred to the acceptor end of tRNA(Tyr).</text>
</comment>
<dbReference type="InterPro" id="IPR002942">
    <property type="entry name" value="S4_RNA-bd"/>
</dbReference>
<dbReference type="Pfam" id="PF22421">
    <property type="entry name" value="SYY_C-terminal"/>
    <property type="match status" value="1"/>
</dbReference>
<sequence>MSPSEAPITAEVEADLRIAKRGCDELLVEAEFARKLARSRATGVPLRIKLGLDPTAPDIHLGHTVVLNKMRQLQDLGHEVIFLIGDFTSTIGDPSGRNSTRPPLTREQIEANAKTYYAQASLVLDPARTEIRYNSEWCDPLGARGMIQLASRYTVARMMEREDFTKRFKGGIPISVHEFLYPLMQGYDSVALKSDLELGGTDQKFNLLVGRELQKEYGQEPQCILTMPLLVGTDGVEKMSKSKGNYIGISESPDSMFGKLMSISDTLMWRYFELLSFRSLEDIAALRQEIEGGRNPRDAKVMLAQEIIARFHSAKAADDALATFEARFRDGAIPEDMPEVSIGGAPVGILKLLREAGLVASGSEAQRNVEQGGVRVNGDRVEDKSLQLPAGTYVVQVGKRKFARVKLNP</sequence>
<reference evidence="13 14" key="1">
    <citation type="submission" date="2011-06" db="EMBL/GenBank/DDBJ databases">
        <authorList>
            <person name="Bador J."/>
            <person name="Amoureux L."/>
            <person name="Neuwirth C."/>
        </authorList>
    </citation>
    <scope>NUCLEOTIDE SEQUENCE [LARGE SCALE GENOMIC DNA]</scope>
    <source>
        <strain evidence="13 14">AXX-A</strain>
    </source>
</reference>
<dbReference type="FunFam" id="3.40.50.620:FF:000061">
    <property type="entry name" value="Tyrosine--tRNA ligase"/>
    <property type="match status" value="1"/>
</dbReference>
<protein>
    <recommendedName>
        <fullName evidence="10">Tyrosine--tRNA ligase</fullName>
        <ecNumber evidence="10">6.1.1.1</ecNumber>
    </recommendedName>
    <alternativeName>
        <fullName evidence="10">Tyrosyl-tRNA synthetase</fullName>
        <shortName evidence="10">TyrRS</shortName>
    </alternativeName>
</protein>
<comment type="subunit">
    <text evidence="1 10">Homodimer.</text>
</comment>
<keyword evidence="2 10" id="KW-0963">Cytoplasm</keyword>
<dbReference type="FunFam" id="1.10.240.10:FF:000006">
    <property type="entry name" value="Tyrosine--tRNA ligase"/>
    <property type="match status" value="1"/>
</dbReference>
<keyword evidence="7 10" id="KW-0648">Protein biosynthesis</keyword>
<dbReference type="InterPro" id="IPR054608">
    <property type="entry name" value="SYY-like_C"/>
</dbReference>
<evidence type="ECO:0000256" key="6">
    <source>
        <dbReference type="ARBA" id="ARBA00022884"/>
    </source>
</evidence>
<accession>F7T1G8</accession>
<evidence type="ECO:0000256" key="8">
    <source>
        <dbReference type="ARBA" id="ARBA00023146"/>
    </source>
</evidence>
<dbReference type="Gene3D" id="3.40.50.620">
    <property type="entry name" value="HUPs"/>
    <property type="match status" value="1"/>
</dbReference>
<evidence type="ECO:0000256" key="3">
    <source>
        <dbReference type="ARBA" id="ARBA00022598"/>
    </source>
</evidence>
<comment type="similarity">
    <text evidence="10">Belongs to the class-I aminoacyl-tRNA synthetase family. TyrS type 2 subfamily.</text>
</comment>
<dbReference type="eggNOG" id="COG0162">
    <property type="taxonomic scope" value="Bacteria"/>
</dbReference>
<evidence type="ECO:0000256" key="11">
    <source>
        <dbReference type="PROSITE-ProRule" id="PRU00182"/>
    </source>
</evidence>
<dbReference type="HOGENOM" id="CLU_024003_5_0_4"/>
<dbReference type="AlphaFoldDB" id="F7T1G8"/>
<dbReference type="GO" id="GO:0003723">
    <property type="term" value="F:RNA binding"/>
    <property type="evidence" value="ECO:0007669"/>
    <property type="project" value="UniProtKB-KW"/>
</dbReference>
<dbReference type="EC" id="6.1.1.1" evidence="10"/>
<evidence type="ECO:0000259" key="12">
    <source>
        <dbReference type="SMART" id="SM00363"/>
    </source>
</evidence>
<comment type="catalytic activity">
    <reaction evidence="9 10">
        <text>tRNA(Tyr) + L-tyrosine + ATP = L-tyrosyl-tRNA(Tyr) + AMP + diphosphate + H(+)</text>
        <dbReference type="Rhea" id="RHEA:10220"/>
        <dbReference type="Rhea" id="RHEA-COMP:9706"/>
        <dbReference type="Rhea" id="RHEA-COMP:9707"/>
        <dbReference type="ChEBI" id="CHEBI:15378"/>
        <dbReference type="ChEBI" id="CHEBI:30616"/>
        <dbReference type="ChEBI" id="CHEBI:33019"/>
        <dbReference type="ChEBI" id="CHEBI:58315"/>
        <dbReference type="ChEBI" id="CHEBI:78442"/>
        <dbReference type="ChEBI" id="CHEBI:78536"/>
        <dbReference type="ChEBI" id="CHEBI:456215"/>
        <dbReference type="EC" id="6.1.1.1"/>
    </reaction>
</comment>
<feature type="short sequence motif" description="'HIGH' region" evidence="10">
    <location>
        <begin position="54"/>
        <end position="63"/>
    </location>
</feature>
<feature type="domain" description="RNA-binding S4" evidence="12">
    <location>
        <begin position="347"/>
        <end position="408"/>
    </location>
</feature>
<dbReference type="InterPro" id="IPR002307">
    <property type="entry name" value="Tyr-tRNA-ligase"/>
</dbReference>
<evidence type="ECO:0000313" key="14">
    <source>
        <dbReference type="Proteomes" id="UP000004853"/>
    </source>
</evidence>
<dbReference type="InterPro" id="IPR024088">
    <property type="entry name" value="Tyr-tRNA-ligase_bac-type"/>
</dbReference>
<feature type="short sequence motif" description="'KMSKS' region" evidence="10">
    <location>
        <begin position="238"/>
        <end position="242"/>
    </location>
</feature>
<evidence type="ECO:0000313" key="13">
    <source>
        <dbReference type="EMBL" id="EGP45836.1"/>
    </source>
</evidence>
<gene>
    <name evidence="10" type="primary">tyrS</name>
    <name evidence="13" type="ORF">AXXA_13884</name>
</gene>
<dbReference type="Gene3D" id="3.10.290.10">
    <property type="entry name" value="RNA-binding S4 domain"/>
    <property type="match status" value="1"/>
</dbReference>
<proteinExistence type="inferred from homology"/>
<dbReference type="Proteomes" id="UP000004853">
    <property type="component" value="Unassembled WGS sequence"/>
</dbReference>
<evidence type="ECO:0000256" key="5">
    <source>
        <dbReference type="ARBA" id="ARBA00022840"/>
    </source>
</evidence>
<dbReference type="SUPFAM" id="SSF55174">
    <property type="entry name" value="Alpha-L RNA-binding motif"/>
    <property type="match status" value="1"/>
</dbReference>
<dbReference type="PATRIC" id="fig|1003200.3.peg.2755"/>
<keyword evidence="3 10" id="KW-0436">Ligase</keyword>
<dbReference type="InterPro" id="IPR024108">
    <property type="entry name" value="Tyr-tRNA-ligase_bac_2"/>
</dbReference>
<dbReference type="PANTHER" id="PTHR11766:SF1">
    <property type="entry name" value="TYROSINE--TRNA LIGASE"/>
    <property type="match status" value="1"/>
</dbReference>
<dbReference type="OrthoDB" id="9804243at2"/>
<dbReference type="GO" id="GO:0004831">
    <property type="term" value="F:tyrosine-tRNA ligase activity"/>
    <property type="evidence" value="ECO:0007669"/>
    <property type="project" value="UniProtKB-UniRule"/>
</dbReference>
<dbReference type="SMART" id="SM00363">
    <property type="entry name" value="S4"/>
    <property type="match status" value="1"/>
</dbReference>
<keyword evidence="8 10" id="KW-0030">Aminoacyl-tRNA synthetase</keyword>
<dbReference type="CDD" id="cd00165">
    <property type="entry name" value="S4"/>
    <property type="match status" value="1"/>
</dbReference>
<dbReference type="InterPro" id="IPR001412">
    <property type="entry name" value="aa-tRNA-synth_I_CS"/>
</dbReference>
<dbReference type="SUPFAM" id="SSF52374">
    <property type="entry name" value="Nucleotidylyl transferase"/>
    <property type="match status" value="1"/>
</dbReference>
<dbReference type="PRINTS" id="PR01040">
    <property type="entry name" value="TRNASYNTHTYR"/>
</dbReference>
<dbReference type="FunFam" id="3.10.290.10:FF:000022">
    <property type="entry name" value="Tyrosine--tRNA ligase"/>
    <property type="match status" value="1"/>
</dbReference>
<dbReference type="PROSITE" id="PS50889">
    <property type="entry name" value="S4"/>
    <property type="match status" value="1"/>
</dbReference>
<evidence type="ECO:0000256" key="4">
    <source>
        <dbReference type="ARBA" id="ARBA00022741"/>
    </source>
</evidence>
<name>F7T1G8_9BURK</name>
<dbReference type="GO" id="GO:0006437">
    <property type="term" value="P:tyrosyl-tRNA aminoacylation"/>
    <property type="evidence" value="ECO:0007669"/>
    <property type="project" value="UniProtKB-UniRule"/>
</dbReference>